<dbReference type="PROSITE" id="PS00889">
    <property type="entry name" value="CNMP_BINDING_2"/>
    <property type="match status" value="2"/>
</dbReference>
<dbReference type="Gene3D" id="1.10.510.10">
    <property type="entry name" value="Transferase(Phosphotransferase) domain 1"/>
    <property type="match status" value="1"/>
</dbReference>
<dbReference type="InterPro" id="IPR017441">
    <property type="entry name" value="Protein_kinase_ATP_BS"/>
</dbReference>
<organism evidence="26 27">
    <name type="scientific">Blepharisma stoltei</name>
    <dbReference type="NCBI Taxonomy" id="1481888"/>
    <lineage>
        <taxon>Eukaryota</taxon>
        <taxon>Sar</taxon>
        <taxon>Alveolata</taxon>
        <taxon>Ciliophora</taxon>
        <taxon>Postciliodesmatophora</taxon>
        <taxon>Heterotrichea</taxon>
        <taxon>Heterotrichida</taxon>
        <taxon>Blepharismidae</taxon>
        <taxon>Blepharisma</taxon>
    </lineage>
</organism>
<dbReference type="EMBL" id="CAJZBQ010000004">
    <property type="protein sequence ID" value="CAG9311323.1"/>
    <property type="molecule type" value="Genomic_DNA"/>
</dbReference>
<evidence type="ECO:0000259" key="24">
    <source>
        <dbReference type="PROSITE" id="PS50042"/>
    </source>
</evidence>
<evidence type="ECO:0000256" key="9">
    <source>
        <dbReference type="ARBA" id="ARBA00022679"/>
    </source>
</evidence>
<dbReference type="PANTHER" id="PTHR24353:SF37">
    <property type="entry name" value="CAMP-DEPENDENT PROTEIN KINASE CATALYTIC SUBUNIT PRKX"/>
    <property type="match status" value="1"/>
</dbReference>
<dbReference type="GO" id="GO:0005524">
    <property type="term" value="F:ATP binding"/>
    <property type="evidence" value="ECO:0007669"/>
    <property type="project" value="UniProtKB-UniRule"/>
</dbReference>
<evidence type="ECO:0000256" key="8">
    <source>
        <dbReference type="ARBA" id="ARBA00022553"/>
    </source>
</evidence>
<keyword evidence="14" id="KW-0460">Magnesium</keyword>
<evidence type="ECO:0000256" key="10">
    <source>
        <dbReference type="ARBA" id="ARBA00022723"/>
    </source>
</evidence>
<dbReference type="SMART" id="SM00220">
    <property type="entry name" value="S_TKc"/>
    <property type="match status" value="1"/>
</dbReference>
<dbReference type="CDD" id="cd00038">
    <property type="entry name" value="CAP_ED"/>
    <property type="match status" value="4"/>
</dbReference>
<dbReference type="PANTHER" id="PTHR24353">
    <property type="entry name" value="CYCLIC NUCLEOTIDE-DEPENDENT PROTEIN KINASE"/>
    <property type="match status" value="1"/>
</dbReference>
<comment type="cofactor">
    <cofactor evidence="1">
        <name>Mg(2+)</name>
        <dbReference type="ChEBI" id="CHEBI:18420"/>
    </cofactor>
</comment>
<feature type="domain" description="Cyclic nucleotide-binding" evidence="24">
    <location>
        <begin position="459"/>
        <end position="558"/>
    </location>
</feature>
<dbReference type="GO" id="GO:0004691">
    <property type="term" value="F:cAMP-dependent protein kinase activity"/>
    <property type="evidence" value="ECO:0007669"/>
    <property type="project" value="TreeGrafter"/>
</dbReference>
<keyword evidence="10" id="KW-0479">Metal-binding</keyword>
<evidence type="ECO:0000256" key="19">
    <source>
        <dbReference type="ARBA" id="ARBA00047899"/>
    </source>
</evidence>
<evidence type="ECO:0000313" key="26">
    <source>
        <dbReference type="EMBL" id="CAG9311323.1"/>
    </source>
</evidence>
<dbReference type="GO" id="GO:0046872">
    <property type="term" value="F:metal ion binding"/>
    <property type="evidence" value="ECO:0007669"/>
    <property type="project" value="UniProtKB-KW"/>
</dbReference>
<evidence type="ECO:0000256" key="2">
    <source>
        <dbReference type="ARBA" id="ARBA00006352"/>
    </source>
</evidence>
<feature type="domain" description="Protein kinase" evidence="23">
    <location>
        <begin position="582"/>
        <end position="837"/>
    </location>
</feature>
<evidence type="ECO:0000256" key="1">
    <source>
        <dbReference type="ARBA" id="ARBA00001946"/>
    </source>
</evidence>
<evidence type="ECO:0000256" key="20">
    <source>
        <dbReference type="ARBA" id="ARBA00048679"/>
    </source>
</evidence>
<proteinExistence type="inferred from homology"/>
<dbReference type="AlphaFoldDB" id="A0AAU9IGN1"/>
<comment type="catalytic activity">
    <reaction evidence="19">
        <text>L-threonyl-[protein] + ATP = O-phospho-L-threonyl-[protein] + ADP + H(+)</text>
        <dbReference type="Rhea" id="RHEA:46608"/>
        <dbReference type="Rhea" id="RHEA-COMP:11060"/>
        <dbReference type="Rhea" id="RHEA-COMP:11605"/>
        <dbReference type="ChEBI" id="CHEBI:15378"/>
        <dbReference type="ChEBI" id="CHEBI:30013"/>
        <dbReference type="ChEBI" id="CHEBI:30616"/>
        <dbReference type="ChEBI" id="CHEBI:61977"/>
        <dbReference type="ChEBI" id="CHEBI:456216"/>
        <dbReference type="EC" id="2.7.11.1"/>
    </reaction>
</comment>
<keyword evidence="9" id="KW-0808">Transferase</keyword>
<dbReference type="Pfam" id="PF00069">
    <property type="entry name" value="Pkinase"/>
    <property type="match status" value="1"/>
</dbReference>
<evidence type="ECO:0000256" key="15">
    <source>
        <dbReference type="ARBA" id="ARBA00022992"/>
    </source>
</evidence>
<comment type="catalytic activity">
    <reaction evidence="20">
        <text>L-seryl-[protein] + ATP = O-phospho-L-seryl-[protein] + ADP + H(+)</text>
        <dbReference type="Rhea" id="RHEA:17989"/>
        <dbReference type="Rhea" id="RHEA-COMP:9863"/>
        <dbReference type="Rhea" id="RHEA-COMP:11604"/>
        <dbReference type="ChEBI" id="CHEBI:15378"/>
        <dbReference type="ChEBI" id="CHEBI:29999"/>
        <dbReference type="ChEBI" id="CHEBI:30616"/>
        <dbReference type="ChEBI" id="CHEBI:83421"/>
        <dbReference type="ChEBI" id="CHEBI:456216"/>
        <dbReference type="EC" id="2.7.11.1"/>
    </reaction>
</comment>
<evidence type="ECO:0000259" key="25">
    <source>
        <dbReference type="PROSITE" id="PS51285"/>
    </source>
</evidence>
<keyword evidence="15" id="KW-0142">cGMP-binding</keyword>
<evidence type="ECO:0000256" key="22">
    <source>
        <dbReference type="SAM" id="MobiDB-lite"/>
    </source>
</evidence>
<gene>
    <name evidence="26" type="ORF">BSTOLATCC_MIC3613</name>
</gene>
<evidence type="ECO:0000256" key="12">
    <source>
        <dbReference type="ARBA" id="ARBA00022777"/>
    </source>
</evidence>
<comment type="similarity">
    <text evidence="2">Belongs to the protein kinase superfamily. AGC Ser/Thr protein kinase family. cGMP subfamily.</text>
</comment>
<dbReference type="SMART" id="SM00100">
    <property type="entry name" value="cNMP"/>
    <property type="match status" value="3"/>
</dbReference>
<evidence type="ECO:0000256" key="18">
    <source>
        <dbReference type="ARBA" id="ARBA00047462"/>
    </source>
</evidence>
<keyword evidence="27" id="KW-1185">Reference proteome</keyword>
<feature type="domain" description="AGC-kinase C-terminal" evidence="25">
    <location>
        <begin position="838"/>
        <end position="906"/>
    </location>
</feature>
<dbReference type="Gene3D" id="3.30.200.20">
    <property type="entry name" value="Phosphorylase Kinase, domain 1"/>
    <property type="match status" value="1"/>
</dbReference>
<dbReference type="PROSITE" id="PS00108">
    <property type="entry name" value="PROTEIN_KINASE_ST"/>
    <property type="match status" value="1"/>
</dbReference>
<dbReference type="PROSITE" id="PS50042">
    <property type="entry name" value="CNMP_BINDING_3"/>
    <property type="match status" value="4"/>
</dbReference>
<evidence type="ECO:0000256" key="7">
    <source>
        <dbReference type="ARBA" id="ARBA00022535"/>
    </source>
</evidence>
<evidence type="ECO:0000256" key="13">
    <source>
        <dbReference type="ARBA" id="ARBA00022840"/>
    </source>
</evidence>
<dbReference type="InterPro" id="IPR018490">
    <property type="entry name" value="cNMP-bd_dom_sf"/>
</dbReference>
<dbReference type="PROSITE" id="PS50011">
    <property type="entry name" value="PROTEIN_KINASE_DOM"/>
    <property type="match status" value="1"/>
</dbReference>
<dbReference type="EC" id="2.7.11.12" evidence="3"/>
<accession>A0AAU9IGN1</accession>
<evidence type="ECO:0000256" key="11">
    <source>
        <dbReference type="ARBA" id="ARBA00022741"/>
    </source>
</evidence>
<dbReference type="InterPro" id="IPR011009">
    <property type="entry name" value="Kinase-like_dom_sf"/>
</dbReference>
<comment type="caution">
    <text evidence="26">The sequence shown here is derived from an EMBL/GenBank/DDBJ whole genome shotgun (WGS) entry which is preliminary data.</text>
</comment>
<dbReference type="InterPro" id="IPR018488">
    <property type="entry name" value="cNMP-bd_CS"/>
</dbReference>
<evidence type="ECO:0000256" key="4">
    <source>
        <dbReference type="ARBA" id="ARBA00012513"/>
    </source>
</evidence>
<dbReference type="PROSITE" id="PS51285">
    <property type="entry name" value="AGC_KINASE_CTER"/>
    <property type="match status" value="1"/>
</dbReference>
<evidence type="ECO:0000256" key="6">
    <source>
        <dbReference type="ARBA" id="ARBA00022527"/>
    </source>
</evidence>
<dbReference type="InterPro" id="IPR000961">
    <property type="entry name" value="AGC-kinase_C"/>
</dbReference>
<keyword evidence="8" id="KW-0597">Phosphoprotein</keyword>
<protein>
    <recommendedName>
        <fullName evidence="16">cGMP-dependent protein kinase</fullName>
        <ecNumber evidence="4">2.7.11.1</ecNumber>
        <ecNumber evidence="3">2.7.11.12</ecNumber>
    </recommendedName>
</protein>
<feature type="binding site" evidence="21">
    <location>
        <position position="611"/>
    </location>
    <ligand>
        <name>ATP</name>
        <dbReference type="ChEBI" id="CHEBI:30616"/>
    </ligand>
</feature>
<dbReference type="InterPro" id="IPR000595">
    <property type="entry name" value="cNMP-bd_dom"/>
</dbReference>
<dbReference type="EC" id="2.7.11.1" evidence="4"/>
<comment type="catalytic activity">
    <reaction evidence="18">
        <text>L-seryl-[protein] + ATP = O-phospho-L-seryl-[protein] + ADP + H(+)</text>
        <dbReference type="Rhea" id="RHEA:17989"/>
        <dbReference type="Rhea" id="RHEA-COMP:9863"/>
        <dbReference type="Rhea" id="RHEA-COMP:11604"/>
        <dbReference type="ChEBI" id="CHEBI:15378"/>
        <dbReference type="ChEBI" id="CHEBI:29999"/>
        <dbReference type="ChEBI" id="CHEBI:30616"/>
        <dbReference type="ChEBI" id="CHEBI:83421"/>
        <dbReference type="ChEBI" id="CHEBI:456216"/>
        <dbReference type="EC" id="2.7.11.12"/>
    </reaction>
</comment>
<dbReference type="GO" id="GO:0007010">
    <property type="term" value="P:cytoskeleton organization"/>
    <property type="evidence" value="ECO:0007669"/>
    <property type="project" value="UniProtKB-ARBA"/>
</dbReference>
<dbReference type="FunFam" id="3.30.200.20:FF:000042">
    <property type="entry name" value="Aurora kinase A"/>
    <property type="match status" value="1"/>
</dbReference>
<evidence type="ECO:0000259" key="23">
    <source>
        <dbReference type="PROSITE" id="PS50011"/>
    </source>
</evidence>
<dbReference type="SUPFAM" id="SSF51206">
    <property type="entry name" value="cAMP-binding domain-like"/>
    <property type="match status" value="4"/>
</dbReference>
<reference evidence="26" key="1">
    <citation type="submission" date="2021-09" db="EMBL/GenBank/DDBJ databases">
        <authorList>
            <consortium name="AG Swart"/>
            <person name="Singh M."/>
            <person name="Singh A."/>
            <person name="Seah K."/>
            <person name="Emmerich C."/>
        </authorList>
    </citation>
    <scope>NUCLEOTIDE SEQUENCE</scope>
    <source>
        <strain evidence="26">ATCC30299</strain>
    </source>
</reference>
<keyword evidence="7" id="KW-0140">cGMP</keyword>
<dbReference type="PRINTS" id="PR00103">
    <property type="entry name" value="CAMPKINASE"/>
</dbReference>
<evidence type="ECO:0000256" key="21">
    <source>
        <dbReference type="PROSITE-ProRule" id="PRU10141"/>
    </source>
</evidence>
<dbReference type="PROSITE" id="PS00888">
    <property type="entry name" value="CNMP_BINDING_1"/>
    <property type="match status" value="1"/>
</dbReference>
<keyword evidence="13 21" id="KW-0067">ATP-binding</keyword>
<feature type="domain" description="Cyclic nucleotide-binding" evidence="24">
    <location>
        <begin position="221"/>
        <end position="322"/>
    </location>
</feature>
<dbReference type="GO" id="GO:0005952">
    <property type="term" value="C:cAMP-dependent protein kinase complex"/>
    <property type="evidence" value="ECO:0007669"/>
    <property type="project" value="TreeGrafter"/>
</dbReference>
<dbReference type="SUPFAM" id="SSF56112">
    <property type="entry name" value="Protein kinase-like (PK-like)"/>
    <property type="match status" value="1"/>
</dbReference>
<dbReference type="Proteomes" id="UP001162131">
    <property type="component" value="Unassembled WGS sequence"/>
</dbReference>
<evidence type="ECO:0000256" key="3">
    <source>
        <dbReference type="ARBA" id="ARBA00012428"/>
    </source>
</evidence>
<dbReference type="InterPro" id="IPR008271">
    <property type="entry name" value="Ser/Thr_kinase_AS"/>
</dbReference>
<dbReference type="InterPro" id="IPR000719">
    <property type="entry name" value="Prot_kinase_dom"/>
</dbReference>
<name>A0AAU9IGN1_9CILI</name>
<dbReference type="GO" id="GO:0004692">
    <property type="term" value="F:cGMP-dependent protein kinase activity"/>
    <property type="evidence" value="ECO:0007669"/>
    <property type="project" value="UniProtKB-EC"/>
</dbReference>
<dbReference type="PROSITE" id="PS00107">
    <property type="entry name" value="PROTEIN_KINASE_ATP"/>
    <property type="match status" value="1"/>
</dbReference>
<dbReference type="FunFam" id="1.10.510.10:FF:000024">
    <property type="entry name" value="Probable serine/threonine-protein kinase cot-1"/>
    <property type="match status" value="1"/>
</dbReference>
<evidence type="ECO:0000256" key="17">
    <source>
        <dbReference type="ARBA" id="ARBA00047298"/>
    </source>
</evidence>
<keyword evidence="12" id="KW-0418">Kinase</keyword>
<dbReference type="Gene3D" id="2.60.120.10">
    <property type="entry name" value="Jelly Rolls"/>
    <property type="match status" value="4"/>
</dbReference>
<comment type="catalytic activity">
    <reaction evidence="17">
        <text>L-threonyl-[protein] + ATP = O-phospho-L-threonyl-[protein] + ADP + H(+)</text>
        <dbReference type="Rhea" id="RHEA:46608"/>
        <dbReference type="Rhea" id="RHEA-COMP:11060"/>
        <dbReference type="Rhea" id="RHEA-COMP:11605"/>
        <dbReference type="ChEBI" id="CHEBI:15378"/>
        <dbReference type="ChEBI" id="CHEBI:30013"/>
        <dbReference type="ChEBI" id="CHEBI:30616"/>
        <dbReference type="ChEBI" id="CHEBI:61977"/>
        <dbReference type="ChEBI" id="CHEBI:456216"/>
        <dbReference type="EC" id="2.7.11.12"/>
    </reaction>
</comment>
<dbReference type="GO" id="GO:0030553">
    <property type="term" value="F:cGMP binding"/>
    <property type="evidence" value="ECO:0007669"/>
    <property type="project" value="UniProtKB-KW"/>
</dbReference>
<dbReference type="InterPro" id="IPR014710">
    <property type="entry name" value="RmlC-like_jellyroll"/>
</dbReference>
<keyword evidence="5" id="KW-0963">Cytoplasm</keyword>
<feature type="domain" description="Cyclic nucleotide-binding" evidence="24">
    <location>
        <begin position="341"/>
        <end position="408"/>
    </location>
</feature>
<feature type="domain" description="Cyclic nucleotide-binding" evidence="24">
    <location>
        <begin position="103"/>
        <end position="218"/>
    </location>
</feature>
<keyword evidence="11 21" id="KW-0547">Nucleotide-binding</keyword>
<dbReference type="Pfam" id="PF00027">
    <property type="entry name" value="cNMP_binding"/>
    <property type="match status" value="3"/>
</dbReference>
<evidence type="ECO:0000256" key="16">
    <source>
        <dbReference type="ARBA" id="ARBA00024113"/>
    </source>
</evidence>
<sequence>MGSSCMRIGKKDFEPQILPADPSNDKDEAKQLISQQSTNLKILDEERKFTRHSPAKIKHKAPKVDARKSIDDNVEALTAVISDKPKSPLDRKMILETLNSHFILKNLDNESINLVVENMKLYEIGPREVIFDQGSPGQCFYVLCTGRVELLINGHRKDVLKPGVGFGELALLDDRPRSGTVRTIERCTLWGVDRVTFKDAVKRVNALNHEENKRFIDSIPLFNALMPNQKDALLTSLVTQWWNNGQKIVKEGDEGDLFYIIKQGIVSCTEKGREIRQMTKGDYFGEIALLYNTKRTATIAAIDEVKVVSIGREALIEVLGNNLEQILYRNTLRIAVEKSNTLKGLSKEQKELIFDNMKVKTFYPGEVVIPRETLKGNNLWVVTKGSIRGPKSVIEIFACIGDDELFSEGNEPYAVDFIAELDTVVAHITKEEIEKCTGGRLSEVQVNNEAMEILKTVQLLRGLTQPKLAQLVQALKEIQFIDQEVIFNQNDIGHSFYIIKSGKVSVAIDGVNIRMIGKHDYFGERSLLFHDTQRSATVVANGPVACWVLNYTDFWSIVDERIRSQLMKRIELQDDTISFNELLPVKLLGKGNFGSVYLAAHKTKRTLYALKTVLREKIQAYEIYENILLERRIMLQLDHCMVVKLVKTFKDDTRLYFLMEYVRGLDLFDVLRNMGLLNENDAKFYTACLCCILEHLHERELIYRDLKPENVMIDEEGYPKLIDFGTAKFVHGRTYTTVGTPHYMAPEIIVGSGYSALVDWWSLGIMVYEFIFGSVPFGEEEDEPYEVYQRILEHRLQFPNTLDPTSQVKPLIQQLLSKSPAIRTGGSTEKLREHKWFRNFNWDQLLLKQKRVPYIPKLKTLENELNNAFKSQKNLMEVIMKYEKGDRVEVTRKKPKLPKPNWDSEF</sequence>
<evidence type="ECO:0000256" key="5">
    <source>
        <dbReference type="ARBA" id="ARBA00022490"/>
    </source>
</evidence>
<evidence type="ECO:0000256" key="14">
    <source>
        <dbReference type="ARBA" id="ARBA00022842"/>
    </source>
</evidence>
<feature type="region of interest" description="Disordered" evidence="22">
    <location>
        <begin position="1"/>
        <end position="30"/>
    </location>
</feature>
<keyword evidence="6" id="KW-0723">Serine/threonine-protein kinase</keyword>
<evidence type="ECO:0000313" key="27">
    <source>
        <dbReference type="Proteomes" id="UP001162131"/>
    </source>
</evidence>